<accession>A0A8S2U9P3</accession>
<evidence type="ECO:0000313" key="2">
    <source>
        <dbReference type="Proteomes" id="UP000682733"/>
    </source>
</evidence>
<proteinExistence type="predicted"/>
<gene>
    <name evidence="1" type="ORF">TMI583_LOCUS40129</name>
</gene>
<sequence>MIIARNLVQAFVVGVSPYNESSRFCRIPFLSRTNYVYSIAAGKKQNASQSYFVHIGEDMVSGNHTVGVIHYDVSDNPCSYNYSNLQTFSYSHQEFYIVGVDPLGLFAYGHAIDFFFVYNLITYEIKIQTQNIILTPPYSGYPFFVPHALGMTETFAVVAGYAFVIGIEEYIPIVYLVDLYPLTLDFTLVSNVTLISNVAVSISAAVTYSLQYDMSVDINEQNQVLIGMPLFDTVVVLSANATNLTIVKNLNRYHSYTGF</sequence>
<feature type="non-terminal residue" evidence="1">
    <location>
        <position position="259"/>
    </location>
</feature>
<protein>
    <submittedName>
        <fullName evidence="1">Uncharacterized protein</fullName>
    </submittedName>
</protein>
<organism evidence="1 2">
    <name type="scientific">Didymodactylos carnosus</name>
    <dbReference type="NCBI Taxonomy" id="1234261"/>
    <lineage>
        <taxon>Eukaryota</taxon>
        <taxon>Metazoa</taxon>
        <taxon>Spiralia</taxon>
        <taxon>Gnathifera</taxon>
        <taxon>Rotifera</taxon>
        <taxon>Eurotatoria</taxon>
        <taxon>Bdelloidea</taxon>
        <taxon>Philodinida</taxon>
        <taxon>Philodinidae</taxon>
        <taxon>Didymodactylos</taxon>
    </lineage>
</organism>
<dbReference type="AlphaFoldDB" id="A0A8S2U9P3"/>
<evidence type="ECO:0000313" key="1">
    <source>
        <dbReference type="EMBL" id="CAF4332082.1"/>
    </source>
</evidence>
<name>A0A8S2U9P3_9BILA</name>
<dbReference type="Proteomes" id="UP000682733">
    <property type="component" value="Unassembled WGS sequence"/>
</dbReference>
<dbReference type="EMBL" id="CAJOBA010061588">
    <property type="protein sequence ID" value="CAF4332082.1"/>
    <property type="molecule type" value="Genomic_DNA"/>
</dbReference>
<comment type="caution">
    <text evidence="1">The sequence shown here is derived from an EMBL/GenBank/DDBJ whole genome shotgun (WGS) entry which is preliminary data.</text>
</comment>
<reference evidence="1" key="1">
    <citation type="submission" date="2021-02" db="EMBL/GenBank/DDBJ databases">
        <authorList>
            <person name="Nowell W R."/>
        </authorList>
    </citation>
    <scope>NUCLEOTIDE SEQUENCE</scope>
</reference>